<comment type="similarity">
    <text evidence="1">Belongs to the bZIP family. Jun subfamily.</text>
</comment>
<keyword evidence="5" id="KW-0175">Coiled coil</keyword>
<dbReference type="PROSITE" id="PS50217">
    <property type="entry name" value="BZIP"/>
    <property type="match status" value="1"/>
</dbReference>
<dbReference type="Pfam" id="PF03957">
    <property type="entry name" value="Jun"/>
    <property type="match status" value="1"/>
</dbReference>
<keyword evidence="2" id="KW-0805">Transcription regulation</keyword>
<dbReference type="FunFam" id="1.20.5.170:FF:000012">
    <property type="entry name" value="Putative transcription factor AP-1"/>
    <property type="match status" value="1"/>
</dbReference>
<reference evidence="9" key="2">
    <citation type="submission" date="2025-04" db="UniProtKB">
        <authorList>
            <consortium name="RefSeq"/>
        </authorList>
    </citation>
    <scope>IDENTIFICATION</scope>
    <source>
        <tissue evidence="9">Whole body</tissue>
    </source>
</reference>
<keyword evidence="4" id="KW-0804">Transcription</keyword>
<dbReference type="EMBL" id="GGMS01013092">
    <property type="protein sequence ID" value="MBY82295.1"/>
    <property type="molecule type" value="Transcribed_RNA"/>
</dbReference>
<feature type="coiled-coil region" evidence="5">
    <location>
        <begin position="214"/>
        <end position="255"/>
    </location>
</feature>
<dbReference type="InterPro" id="IPR050946">
    <property type="entry name" value="AP-1_TF_bZIP"/>
</dbReference>
<evidence type="ECO:0000259" key="6">
    <source>
        <dbReference type="PROSITE" id="PS50217"/>
    </source>
</evidence>
<dbReference type="InterPro" id="IPR004827">
    <property type="entry name" value="bZIP"/>
</dbReference>
<dbReference type="AlphaFoldDB" id="A0A2S2QX30"/>
<organism evidence="7">
    <name type="scientific">Sipha flava</name>
    <name type="common">yellow sugarcane aphid</name>
    <dbReference type="NCBI Taxonomy" id="143950"/>
    <lineage>
        <taxon>Eukaryota</taxon>
        <taxon>Metazoa</taxon>
        <taxon>Ecdysozoa</taxon>
        <taxon>Arthropoda</taxon>
        <taxon>Hexapoda</taxon>
        <taxon>Insecta</taxon>
        <taxon>Pterygota</taxon>
        <taxon>Neoptera</taxon>
        <taxon>Paraneoptera</taxon>
        <taxon>Hemiptera</taxon>
        <taxon>Sternorrhyncha</taxon>
        <taxon>Aphidomorpha</taxon>
        <taxon>Aphidoidea</taxon>
        <taxon>Aphididae</taxon>
        <taxon>Sipha</taxon>
    </lineage>
</organism>
<evidence type="ECO:0000313" key="9">
    <source>
        <dbReference type="RefSeq" id="XP_025413544.1"/>
    </source>
</evidence>
<accession>A0A2S2QX30</accession>
<dbReference type="GO" id="GO:0000978">
    <property type="term" value="F:RNA polymerase II cis-regulatory region sequence-specific DNA binding"/>
    <property type="evidence" value="ECO:0007669"/>
    <property type="project" value="TreeGrafter"/>
</dbReference>
<feature type="domain" description="BZIP" evidence="6">
    <location>
        <begin position="196"/>
        <end position="259"/>
    </location>
</feature>
<evidence type="ECO:0000256" key="3">
    <source>
        <dbReference type="ARBA" id="ARBA00023125"/>
    </source>
</evidence>
<gene>
    <name evidence="7" type="primary">JUN</name>
    <name evidence="9" type="synonym">LOC112685776</name>
    <name evidence="7" type="ORF">g.23598</name>
</gene>
<evidence type="ECO:0000256" key="5">
    <source>
        <dbReference type="SAM" id="Coils"/>
    </source>
</evidence>
<reference evidence="7" key="1">
    <citation type="submission" date="2018-04" db="EMBL/GenBank/DDBJ databases">
        <title>Transcriptome assembly of Sipha flava.</title>
        <authorList>
            <person name="Scully E.D."/>
            <person name="Geib S.M."/>
            <person name="Palmer N.A."/>
            <person name="Koch K."/>
            <person name="Bradshaw J."/>
            <person name="Heng-Moss T."/>
            <person name="Sarath G."/>
        </authorList>
    </citation>
    <scope>NUCLEOTIDE SEQUENCE</scope>
</reference>
<dbReference type="GO" id="GO:0000981">
    <property type="term" value="F:DNA-binding transcription factor activity, RNA polymerase II-specific"/>
    <property type="evidence" value="ECO:0007669"/>
    <property type="project" value="TreeGrafter"/>
</dbReference>
<keyword evidence="8" id="KW-1185">Reference proteome</keyword>
<dbReference type="GO" id="GO:0005667">
    <property type="term" value="C:transcription regulator complex"/>
    <property type="evidence" value="ECO:0007669"/>
    <property type="project" value="TreeGrafter"/>
</dbReference>
<dbReference type="SUPFAM" id="SSF57959">
    <property type="entry name" value="Leucine zipper domain"/>
    <property type="match status" value="1"/>
</dbReference>
<dbReference type="Pfam" id="PF00170">
    <property type="entry name" value="bZIP_1"/>
    <property type="match status" value="1"/>
</dbReference>
<dbReference type="PROSITE" id="PS00036">
    <property type="entry name" value="BZIP_BASIC"/>
    <property type="match status" value="1"/>
</dbReference>
<evidence type="ECO:0000313" key="8">
    <source>
        <dbReference type="Proteomes" id="UP000694846"/>
    </source>
</evidence>
<evidence type="ECO:0000256" key="2">
    <source>
        <dbReference type="ARBA" id="ARBA00023015"/>
    </source>
</evidence>
<proteinExistence type="inferred from homology"/>
<dbReference type="InterPro" id="IPR046347">
    <property type="entry name" value="bZIP_sf"/>
</dbReference>
<dbReference type="GO" id="GO:0005634">
    <property type="term" value="C:nucleus"/>
    <property type="evidence" value="ECO:0007669"/>
    <property type="project" value="UniProtKB-ARBA"/>
</dbReference>
<dbReference type="PRINTS" id="PR00043">
    <property type="entry name" value="LEUZIPPRJUN"/>
</dbReference>
<dbReference type="PANTHER" id="PTHR11462:SF35">
    <property type="entry name" value="TRANSCRIPTION FACTOR JRA"/>
    <property type="match status" value="1"/>
</dbReference>
<sequence>MVNNSSNSMMLDEAFYDDRVIPKVETQTNEVNFLKRPMTLDLNSCNQDNSGKKPKYLQVQLTSPDLHMLKLSSPELERFYLAQQTALGHINTPTPSLFPKSVTEEQEMYVQPFVEALNSLHNNDSNSANRVEIPLTSSGSNSSEYKSEPQYSVLMPSNDFSNIIPHHIIKEEPQTVPSVTSSSPPMSPINMESQEKIKLERKRQRNRVAASKCRRRKLERIAKLEDKVKVLKNENTELTTVLNRLLEQISQLKQTVVEHMHSGCEFAMNTL</sequence>
<dbReference type="CDD" id="cd14696">
    <property type="entry name" value="bZIP_Jun"/>
    <property type="match status" value="1"/>
</dbReference>
<dbReference type="GO" id="GO:0051726">
    <property type="term" value="P:regulation of cell cycle"/>
    <property type="evidence" value="ECO:0007669"/>
    <property type="project" value="TreeGrafter"/>
</dbReference>
<name>A0A2S2QX30_9HEMI</name>
<dbReference type="OrthoDB" id="2187714at2759"/>
<dbReference type="Proteomes" id="UP000694846">
    <property type="component" value="Unplaced"/>
</dbReference>
<dbReference type="RefSeq" id="XP_025413544.1">
    <property type="nucleotide sequence ID" value="XM_025557759.1"/>
</dbReference>
<dbReference type="Gene3D" id="1.20.5.170">
    <property type="match status" value="1"/>
</dbReference>
<dbReference type="SMART" id="SM00338">
    <property type="entry name" value="BRLZ"/>
    <property type="match status" value="1"/>
</dbReference>
<dbReference type="PANTHER" id="PTHR11462">
    <property type="entry name" value="JUN TRANSCRIPTION FACTOR-RELATED"/>
    <property type="match status" value="1"/>
</dbReference>
<evidence type="ECO:0000313" key="7">
    <source>
        <dbReference type="EMBL" id="MBY82295.1"/>
    </source>
</evidence>
<evidence type="ECO:0000256" key="1">
    <source>
        <dbReference type="ARBA" id="ARBA00006882"/>
    </source>
</evidence>
<dbReference type="InterPro" id="IPR005643">
    <property type="entry name" value="JNK"/>
</dbReference>
<dbReference type="InterPro" id="IPR002112">
    <property type="entry name" value="Leuzip_Jun"/>
</dbReference>
<dbReference type="GO" id="GO:0042127">
    <property type="term" value="P:regulation of cell population proliferation"/>
    <property type="evidence" value="ECO:0007669"/>
    <property type="project" value="TreeGrafter"/>
</dbReference>
<protein>
    <submittedName>
        <fullName evidence="7 9">Transcription factor AP-1</fullName>
    </submittedName>
</protein>
<evidence type="ECO:0000256" key="4">
    <source>
        <dbReference type="ARBA" id="ARBA00023163"/>
    </source>
</evidence>
<keyword evidence="3" id="KW-0238">DNA-binding</keyword>